<name>A0A2P5AKN8_PARAD</name>
<dbReference type="EMBL" id="JXTB01000542">
    <property type="protein sequence ID" value="PON37105.1"/>
    <property type="molecule type" value="Genomic_DNA"/>
</dbReference>
<accession>A0A2P5AKN8</accession>
<feature type="domain" description="DUF1985" evidence="1">
    <location>
        <begin position="14"/>
        <end position="131"/>
    </location>
</feature>
<dbReference type="Pfam" id="PF09331">
    <property type="entry name" value="DUF1985"/>
    <property type="match status" value="1"/>
</dbReference>
<proteinExistence type="predicted"/>
<keyword evidence="3" id="KW-1185">Reference proteome</keyword>
<evidence type="ECO:0000259" key="1">
    <source>
        <dbReference type="Pfam" id="PF09331"/>
    </source>
</evidence>
<evidence type="ECO:0000313" key="3">
    <source>
        <dbReference type="Proteomes" id="UP000237105"/>
    </source>
</evidence>
<dbReference type="InterPro" id="IPR015410">
    <property type="entry name" value="DUF1985"/>
</dbReference>
<dbReference type="PANTHER" id="PTHR48449">
    <property type="entry name" value="DUF1985 DOMAIN-CONTAINING PROTEIN"/>
    <property type="match status" value="1"/>
</dbReference>
<dbReference type="Proteomes" id="UP000237105">
    <property type="component" value="Unassembled WGS sequence"/>
</dbReference>
<gene>
    <name evidence="2" type="ORF">PanWU01x14_323010</name>
</gene>
<evidence type="ECO:0000313" key="2">
    <source>
        <dbReference type="EMBL" id="PON37105.1"/>
    </source>
</evidence>
<reference evidence="3" key="1">
    <citation type="submission" date="2016-06" db="EMBL/GenBank/DDBJ databases">
        <title>Parallel loss of symbiosis genes in relatives of nitrogen-fixing non-legume Parasponia.</title>
        <authorList>
            <person name="Van Velzen R."/>
            <person name="Holmer R."/>
            <person name="Bu F."/>
            <person name="Rutten L."/>
            <person name="Van Zeijl A."/>
            <person name="Liu W."/>
            <person name="Santuari L."/>
            <person name="Cao Q."/>
            <person name="Sharma T."/>
            <person name="Shen D."/>
            <person name="Roswanjaya Y."/>
            <person name="Wardhani T."/>
            <person name="Kalhor M.S."/>
            <person name="Jansen J."/>
            <person name="Van den Hoogen J."/>
            <person name="Gungor B."/>
            <person name="Hartog M."/>
            <person name="Hontelez J."/>
            <person name="Verver J."/>
            <person name="Yang W.-C."/>
            <person name="Schijlen E."/>
            <person name="Repin R."/>
            <person name="Schilthuizen M."/>
            <person name="Schranz E."/>
            <person name="Heidstra R."/>
            <person name="Miyata K."/>
            <person name="Fedorova E."/>
            <person name="Kohlen W."/>
            <person name="Bisseling T."/>
            <person name="Smit S."/>
            <person name="Geurts R."/>
        </authorList>
    </citation>
    <scope>NUCLEOTIDE SEQUENCE [LARGE SCALE GENOMIC DNA]</scope>
    <source>
        <strain evidence="3">cv. WU1-14</strain>
    </source>
</reference>
<dbReference type="PANTHER" id="PTHR48449:SF1">
    <property type="entry name" value="DUF1985 DOMAIN-CONTAINING PROTEIN"/>
    <property type="match status" value="1"/>
</dbReference>
<sequence length="211" mass="24348">MRLVYYYKKSKKGNNKDIKIDVYGILVPFAKVHMALLSGLKIRGDYNINMMKLGDNIRVKYFGSERNIKQKTLDVVYRSIQAVTDEDVVKLALLYFLTLWLLSNAKTTLVFDICFRIMNSLVAINGYPWGSYDCINEIEPTEEESNEIREKGLIASEKASLKRKLVVEEETEVHQKKDDDVIEVHSIHPSKRQKVKLGAVTMEHDFCEIVL</sequence>
<comment type="caution">
    <text evidence="2">The sequence shown here is derived from an EMBL/GenBank/DDBJ whole genome shotgun (WGS) entry which is preliminary data.</text>
</comment>
<dbReference type="AlphaFoldDB" id="A0A2P5AKN8"/>
<protein>
    <recommendedName>
        <fullName evidence="1">DUF1985 domain-containing protein</fullName>
    </recommendedName>
</protein>
<organism evidence="2 3">
    <name type="scientific">Parasponia andersonii</name>
    <name type="common">Sponia andersonii</name>
    <dbReference type="NCBI Taxonomy" id="3476"/>
    <lineage>
        <taxon>Eukaryota</taxon>
        <taxon>Viridiplantae</taxon>
        <taxon>Streptophyta</taxon>
        <taxon>Embryophyta</taxon>
        <taxon>Tracheophyta</taxon>
        <taxon>Spermatophyta</taxon>
        <taxon>Magnoliopsida</taxon>
        <taxon>eudicotyledons</taxon>
        <taxon>Gunneridae</taxon>
        <taxon>Pentapetalae</taxon>
        <taxon>rosids</taxon>
        <taxon>fabids</taxon>
        <taxon>Rosales</taxon>
        <taxon>Cannabaceae</taxon>
        <taxon>Parasponia</taxon>
    </lineage>
</organism>